<proteinExistence type="predicted"/>
<reference evidence="1" key="1">
    <citation type="journal article" date="2020" name="Stud. Mycol.">
        <title>101 Dothideomycetes genomes: a test case for predicting lifestyles and emergence of pathogens.</title>
        <authorList>
            <person name="Haridas S."/>
            <person name="Albert R."/>
            <person name="Binder M."/>
            <person name="Bloem J."/>
            <person name="Labutti K."/>
            <person name="Salamov A."/>
            <person name="Andreopoulos B."/>
            <person name="Baker S."/>
            <person name="Barry K."/>
            <person name="Bills G."/>
            <person name="Bluhm B."/>
            <person name="Cannon C."/>
            <person name="Castanera R."/>
            <person name="Culley D."/>
            <person name="Daum C."/>
            <person name="Ezra D."/>
            <person name="Gonzalez J."/>
            <person name="Henrissat B."/>
            <person name="Kuo A."/>
            <person name="Liang C."/>
            <person name="Lipzen A."/>
            <person name="Lutzoni F."/>
            <person name="Magnuson J."/>
            <person name="Mondo S."/>
            <person name="Nolan M."/>
            <person name="Ohm R."/>
            <person name="Pangilinan J."/>
            <person name="Park H.-J."/>
            <person name="Ramirez L."/>
            <person name="Alfaro M."/>
            <person name="Sun H."/>
            <person name="Tritt A."/>
            <person name="Yoshinaga Y."/>
            <person name="Zwiers L.-H."/>
            <person name="Turgeon B."/>
            <person name="Goodwin S."/>
            <person name="Spatafora J."/>
            <person name="Crous P."/>
            <person name="Grigoriev I."/>
        </authorList>
    </citation>
    <scope>NUCLEOTIDE SEQUENCE</scope>
    <source>
        <strain evidence="1">SCOH1-5</strain>
    </source>
</reference>
<organism evidence="1 2">
    <name type="scientific">Cercospora zeae-maydis SCOH1-5</name>
    <dbReference type="NCBI Taxonomy" id="717836"/>
    <lineage>
        <taxon>Eukaryota</taxon>
        <taxon>Fungi</taxon>
        <taxon>Dikarya</taxon>
        <taxon>Ascomycota</taxon>
        <taxon>Pezizomycotina</taxon>
        <taxon>Dothideomycetes</taxon>
        <taxon>Dothideomycetidae</taxon>
        <taxon>Mycosphaerellales</taxon>
        <taxon>Mycosphaerellaceae</taxon>
        <taxon>Cercospora</taxon>
    </lineage>
</organism>
<sequence length="58" mass="5926">MNQSMHTEIATANQPLLVDGNDVAALARSIAGAANDVVGGTVTELDSRGLKSVSNQLC</sequence>
<evidence type="ECO:0000313" key="1">
    <source>
        <dbReference type="EMBL" id="KAF2214437.1"/>
    </source>
</evidence>
<dbReference type="EMBL" id="ML992668">
    <property type="protein sequence ID" value="KAF2214437.1"/>
    <property type="molecule type" value="Genomic_DNA"/>
</dbReference>
<evidence type="ECO:0000313" key="2">
    <source>
        <dbReference type="Proteomes" id="UP000799539"/>
    </source>
</evidence>
<protein>
    <submittedName>
        <fullName evidence="1">Uncharacterized protein</fullName>
    </submittedName>
</protein>
<keyword evidence="2" id="KW-1185">Reference proteome</keyword>
<gene>
    <name evidence="1" type="ORF">CERZMDRAFT_90337</name>
</gene>
<dbReference type="Proteomes" id="UP000799539">
    <property type="component" value="Unassembled WGS sequence"/>
</dbReference>
<name>A0A6A6FLW3_9PEZI</name>
<dbReference type="AlphaFoldDB" id="A0A6A6FLW3"/>
<accession>A0A6A6FLW3</accession>